<dbReference type="Proteomes" id="UP001558613">
    <property type="component" value="Unassembled WGS sequence"/>
</dbReference>
<keyword evidence="3" id="KW-1185">Reference proteome</keyword>
<name>A0ABR3LUK3_9TELE</name>
<proteinExistence type="predicted"/>
<protein>
    <submittedName>
        <fullName evidence="2">Uncharacterized protein</fullName>
    </submittedName>
</protein>
<reference evidence="2 3" key="1">
    <citation type="submission" date="2023-09" db="EMBL/GenBank/DDBJ databases">
        <authorList>
            <person name="Wang M."/>
        </authorList>
    </citation>
    <scope>NUCLEOTIDE SEQUENCE [LARGE SCALE GENOMIC DNA]</scope>
    <source>
        <strain evidence="2">GT-2023</strain>
        <tissue evidence="2">Liver</tissue>
    </source>
</reference>
<gene>
    <name evidence="2" type="ORF">QQF64_012140</name>
</gene>
<feature type="region of interest" description="Disordered" evidence="1">
    <location>
        <begin position="1"/>
        <end position="20"/>
    </location>
</feature>
<feature type="compositionally biased region" description="Basic residues" evidence="1">
    <location>
        <begin position="1"/>
        <end position="16"/>
    </location>
</feature>
<evidence type="ECO:0000256" key="1">
    <source>
        <dbReference type="SAM" id="MobiDB-lite"/>
    </source>
</evidence>
<dbReference type="EMBL" id="JAYMGO010000018">
    <property type="protein sequence ID" value="KAL1256595.1"/>
    <property type="molecule type" value="Genomic_DNA"/>
</dbReference>
<organism evidence="2 3">
    <name type="scientific">Cirrhinus molitorella</name>
    <name type="common">mud carp</name>
    <dbReference type="NCBI Taxonomy" id="172907"/>
    <lineage>
        <taxon>Eukaryota</taxon>
        <taxon>Metazoa</taxon>
        <taxon>Chordata</taxon>
        <taxon>Craniata</taxon>
        <taxon>Vertebrata</taxon>
        <taxon>Euteleostomi</taxon>
        <taxon>Actinopterygii</taxon>
        <taxon>Neopterygii</taxon>
        <taxon>Teleostei</taxon>
        <taxon>Ostariophysi</taxon>
        <taxon>Cypriniformes</taxon>
        <taxon>Cyprinidae</taxon>
        <taxon>Labeoninae</taxon>
        <taxon>Labeonini</taxon>
        <taxon>Cirrhinus</taxon>
    </lineage>
</organism>
<comment type="caution">
    <text evidence="2">The sequence shown here is derived from an EMBL/GenBank/DDBJ whole genome shotgun (WGS) entry which is preliminary data.</text>
</comment>
<accession>A0ABR3LUK3</accession>
<evidence type="ECO:0000313" key="3">
    <source>
        <dbReference type="Proteomes" id="UP001558613"/>
    </source>
</evidence>
<evidence type="ECO:0000313" key="2">
    <source>
        <dbReference type="EMBL" id="KAL1256595.1"/>
    </source>
</evidence>
<sequence>MPHPKQIHNSKQKGRPRINTALTSVPEVCTRFASAIEEALKNCPDNSIEERWSHIRDAIYNLAMAIFGTKEKKNPGWFEAGIT</sequence>